<evidence type="ECO:0000256" key="5">
    <source>
        <dbReference type="ARBA" id="ARBA00022989"/>
    </source>
</evidence>
<keyword evidence="5 8" id="KW-1133">Transmembrane helix</keyword>
<comment type="caution">
    <text evidence="9">The sequence shown here is derived from an EMBL/GenBank/DDBJ whole genome shotgun (WGS) entry which is preliminary data.</text>
</comment>
<dbReference type="InterPro" id="IPR045324">
    <property type="entry name" value="Small_multidrug_res"/>
</dbReference>
<evidence type="ECO:0000256" key="6">
    <source>
        <dbReference type="ARBA" id="ARBA00023136"/>
    </source>
</evidence>
<keyword evidence="6 8" id="KW-0472">Membrane</keyword>
<name>A0ABQ3JZU6_9DEIO</name>
<proteinExistence type="inferred from homology"/>
<feature type="transmembrane region" description="Helical" evidence="8">
    <location>
        <begin position="83"/>
        <end position="103"/>
    </location>
</feature>
<comment type="subcellular location">
    <subcellularLocation>
        <location evidence="1 7">Cell membrane</location>
        <topology evidence="1 7">Multi-pass membrane protein</topology>
    </subcellularLocation>
</comment>
<keyword evidence="2" id="KW-0813">Transport</keyword>
<evidence type="ECO:0000313" key="9">
    <source>
        <dbReference type="EMBL" id="GHF94178.1"/>
    </source>
</evidence>
<organism evidence="9 10">
    <name type="scientific">Deinococcus piscis</name>
    <dbReference type="NCBI Taxonomy" id="394230"/>
    <lineage>
        <taxon>Bacteria</taxon>
        <taxon>Thermotogati</taxon>
        <taxon>Deinococcota</taxon>
        <taxon>Deinococci</taxon>
        <taxon>Deinococcales</taxon>
        <taxon>Deinococcaceae</taxon>
        <taxon>Deinococcus</taxon>
    </lineage>
</organism>
<keyword evidence="3" id="KW-1003">Cell membrane</keyword>
<evidence type="ECO:0000256" key="8">
    <source>
        <dbReference type="SAM" id="Phobius"/>
    </source>
</evidence>
<dbReference type="Gene3D" id="1.10.3730.20">
    <property type="match status" value="1"/>
</dbReference>
<evidence type="ECO:0000256" key="4">
    <source>
        <dbReference type="ARBA" id="ARBA00022692"/>
    </source>
</evidence>
<accession>A0ABQ3JZU6</accession>
<dbReference type="Pfam" id="PF00893">
    <property type="entry name" value="Multi_Drug_Res"/>
    <property type="match status" value="1"/>
</dbReference>
<gene>
    <name evidence="9" type="ORF">GCM10017783_02740</name>
</gene>
<dbReference type="SUPFAM" id="SSF103481">
    <property type="entry name" value="Multidrug resistance efflux transporter EmrE"/>
    <property type="match status" value="1"/>
</dbReference>
<evidence type="ECO:0000256" key="1">
    <source>
        <dbReference type="ARBA" id="ARBA00004651"/>
    </source>
</evidence>
<dbReference type="PANTHER" id="PTHR30561:SF0">
    <property type="entry name" value="GUANIDINIUM EXPORTER"/>
    <property type="match status" value="1"/>
</dbReference>
<evidence type="ECO:0000256" key="3">
    <source>
        <dbReference type="ARBA" id="ARBA00022475"/>
    </source>
</evidence>
<evidence type="ECO:0000256" key="2">
    <source>
        <dbReference type="ARBA" id="ARBA00022448"/>
    </source>
</evidence>
<protein>
    <submittedName>
        <fullName evidence="9">QacE family quaternary ammonium compound efflux SMR transporter</fullName>
    </submittedName>
</protein>
<dbReference type="PANTHER" id="PTHR30561">
    <property type="entry name" value="SMR FAMILY PROTON-DEPENDENT DRUG EFFLUX TRANSPORTER SUGE"/>
    <property type="match status" value="1"/>
</dbReference>
<dbReference type="InterPro" id="IPR037185">
    <property type="entry name" value="EmrE-like"/>
</dbReference>
<sequence>MSGWLWLALAGLFEVGMATALKLSQMQGEYRLAFIVLAVLSFECLARAIRTIPLGLAYATWTGIGAVGAMLLGNVLFGETLTPLRLGLLAALLAALIGLKLTAPAPHAQA</sequence>
<evidence type="ECO:0000256" key="7">
    <source>
        <dbReference type="RuleBase" id="RU003942"/>
    </source>
</evidence>
<feature type="transmembrane region" description="Helical" evidence="8">
    <location>
        <begin position="30"/>
        <end position="49"/>
    </location>
</feature>
<keyword evidence="4 7" id="KW-0812">Transmembrane</keyword>
<feature type="transmembrane region" description="Helical" evidence="8">
    <location>
        <begin position="56"/>
        <end position="77"/>
    </location>
</feature>
<evidence type="ECO:0000313" key="10">
    <source>
        <dbReference type="Proteomes" id="UP000632154"/>
    </source>
</evidence>
<keyword evidence="10" id="KW-1185">Reference proteome</keyword>
<dbReference type="EMBL" id="BNAL01000002">
    <property type="protein sequence ID" value="GHF94178.1"/>
    <property type="molecule type" value="Genomic_DNA"/>
</dbReference>
<dbReference type="Proteomes" id="UP000632154">
    <property type="component" value="Unassembled WGS sequence"/>
</dbReference>
<comment type="similarity">
    <text evidence="7">Belongs to the drug/metabolite transporter (DMT) superfamily. Small multidrug resistance (SMR) (TC 2.A.7.1) family.</text>
</comment>
<dbReference type="RefSeq" id="WP_189641877.1">
    <property type="nucleotide sequence ID" value="NZ_BNAL01000002.1"/>
</dbReference>
<reference evidence="10" key="1">
    <citation type="journal article" date="2019" name="Int. J. Syst. Evol. Microbiol.">
        <title>The Global Catalogue of Microorganisms (GCM) 10K type strain sequencing project: providing services to taxonomists for standard genome sequencing and annotation.</title>
        <authorList>
            <consortium name="The Broad Institute Genomics Platform"/>
            <consortium name="The Broad Institute Genome Sequencing Center for Infectious Disease"/>
            <person name="Wu L."/>
            <person name="Ma J."/>
        </authorList>
    </citation>
    <scope>NUCLEOTIDE SEQUENCE [LARGE SCALE GENOMIC DNA]</scope>
    <source>
        <strain evidence="10">CGMCC 1.18439</strain>
    </source>
</reference>
<dbReference type="InterPro" id="IPR000390">
    <property type="entry name" value="Small_drug/metabolite_transptr"/>
</dbReference>